<dbReference type="GO" id="GO:0005524">
    <property type="term" value="F:ATP binding"/>
    <property type="evidence" value="ECO:0007669"/>
    <property type="project" value="UniProtKB-KW"/>
</dbReference>
<evidence type="ECO:0000256" key="9">
    <source>
        <dbReference type="ARBA" id="ARBA00093467"/>
    </source>
</evidence>
<evidence type="ECO:0000313" key="13">
    <source>
        <dbReference type="EMBL" id="ADX44369.1"/>
    </source>
</evidence>
<dbReference type="CDD" id="cd18796">
    <property type="entry name" value="SF2_C_LHR"/>
    <property type="match status" value="1"/>
</dbReference>
<dbReference type="HOGENOM" id="CLU_002025_0_1_4"/>
<dbReference type="PANTHER" id="PTHR47962">
    <property type="entry name" value="ATP-DEPENDENT HELICASE LHR-RELATED-RELATED"/>
    <property type="match status" value="1"/>
</dbReference>
<dbReference type="InterPro" id="IPR013701">
    <property type="entry name" value="Lhr-like_DEAD/DEAH_assoc"/>
</dbReference>
<dbReference type="Pfam" id="PF00270">
    <property type="entry name" value="DEAD"/>
    <property type="match status" value="1"/>
</dbReference>
<proteinExistence type="inferred from homology"/>
<keyword evidence="7" id="KW-0234">DNA repair</keyword>
<dbReference type="GeneID" id="34236094"/>
<evidence type="ECO:0000256" key="2">
    <source>
        <dbReference type="ARBA" id="ARBA00022763"/>
    </source>
</evidence>
<dbReference type="Proteomes" id="UP000002482">
    <property type="component" value="Chromosome"/>
</dbReference>
<reference evidence="13" key="1">
    <citation type="submission" date="2011-02" db="EMBL/GenBank/DDBJ databases">
        <title>Complete sequence of Acidovorax avenae subsp. avenae ATCC 19860.</title>
        <authorList>
            <consortium name="US DOE Joint Genome Institute"/>
            <person name="Lucas S."/>
            <person name="Copeland A."/>
            <person name="Lapidus A."/>
            <person name="Cheng J.-F."/>
            <person name="Goodwin L."/>
            <person name="Pitluck S."/>
            <person name="Chertkov O."/>
            <person name="Held B."/>
            <person name="Detter J.C."/>
            <person name="Han C."/>
            <person name="Tapia R."/>
            <person name="Land M."/>
            <person name="Hauser L."/>
            <person name="Kyrpides N."/>
            <person name="Ivanova N."/>
            <person name="Ovchinnikova G."/>
            <person name="Pagani I."/>
            <person name="Gordon S."/>
            <person name="Woyke T."/>
        </authorList>
    </citation>
    <scope>NUCLEOTIDE SEQUENCE</scope>
    <source>
        <strain evidence="13">ATCC 19860</strain>
    </source>
</reference>
<accession>F0Q4J8</accession>
<organism evidence="13 14">
    <name type="scientific">Paracidovorax avenae (strain ATCC 19860 / DSM 7227 / CCUG 15838 / JCM 20985 / LMG 2117 / NCPPB 1011)</name>
    <name type="common">Acidovorax avenae</name>
    <dbReference type="NCBI Taxonomy" id="643561"/>
    <lineage>
        <taxon>Bacteria</taxon>
        <taxon>Pseudomonadati</taxon>
        <taxon>Pseudomonadota</taxon>
        <taxon>Betaproteobacteria</taxon>
        <taxon>Burkholderiales</taxon>
        <taxon>Comamonadaceae</taxon>
        <taxon>Paracidovorax</taxon>
    </lineage>
</organism>
<dbReference type="PIRSF" id="PIRSF037307">
    <property type="entry name" value="Lhr-like_helic_prd"/>
    <property type="match status" value="1"/>
</dbReference>
<dbReference type="GO" id="GO:0006281">
    <property type="term" value="P:DNA repair"/>
    <property type="evidence" value="ECO:0007669"/>
    <property type="project" value="UniProtKB-KW"/>
</dbReference>
<dbReference type="InterPro" id="IPR001650">
    <property type="entry name" value="Helicase_C-like"/>
</dbReference>
<dbReference type="Gene3D" id="3.40.50.300">
    <property type="entry name" value="P-loop containing nucleotide triphosphate hydrolases"/>
    <property type="match status" value="2"/>
</dbReference>
<dbReference type="AlphaFoldDB" id="F0Q4J8"/>
<dbReference type="SUPFAM" id="SSF52540">
    <property type="entry name" value="P-loop containing nucleoside triphosphate hydrolases"/>
    <property type="match status" value="1"/>
</dbReference>
<feature type="compositionally biased region" description="Basic residues" evidence="10">
    <location>
        <begin position="1001"/>
        <end position="1010"/>
    </location>
</feature>
<evidence type="ECO:0000256" key="10">
    <source>
        <dbReference type="SAM" id="MobiDB-lite"/>
    </source>
</evidence>
<evidence type="ECO:0000256" key="5">
    <source>
        <dbReference type="ARBA" id="ARBA00022840"/>
    </source>
</evidence>
<dbReference type="KEGG" id="aaa:Acav_0446"/>
<dbReference type="InterPro" id="IPR027417">
    <property type="entry name" value="P-loop_NTPase"/>
</dbReference>
<dbReference type="InterPro" id="IPR045628">
    <property type="entry name" value="Lhr_WH_dom"/>
</dbReference>
<keyword evidence="8" id="KW-0413">Isomerase</keyword>
<feature type="compositionally biased region" description="Low complexity" evidence="10">
    <location>
        <begin position="962"/>
        <end position="976"/>
    </location>
</feature>
<feature type="domain" description="Helicase ATP-binding" evidence="11">
    <location>
        <begin position="34"/>
        <end position="253"/>
    </location>
</feature>
<dbReference type="SMART" id="SM00490">
    <property type="entry name" value="HELICc"/>
    <property type="match status" value="1"/>
</dbReference>
<keyword evidence="5" id="KW-0067">ATP-binding</keyword>
<evidence type="ECO:0000256" key="7">
    <source>
        <dbReference type="ARBA" id="ARBA00023204"/>
    </source>
</evidence>
<sequence>MPSPSSRAPRPRPLAEVWLATRGWRPFPFQREVWRALAQGRSGLLHATTGAGKTYAVWLGALQAFGTAGKVRGKDEGGISADLADAGEAAAGSPADGKRCKAPPPEPLTVLWLTPMRALAADTLKALRTPLDELAATQPTLARWTSGARTGDTGSAERGAQSRRLPTVLVTTPESLSLLLARADARELLSTVRLVVADEWHELLGNKRGVQVQLALARLAGWNPRVCVWGMSATLGNLPEARDALLAPLGAEVAEEGVLVQGQVDKRLVVDTLLPDHPERFSWAGHLGLRMLPAVVRELESTSTTLVFVNVRSQAELWYKAILDARPDWAGELAIHHGSLDRGVREWVEAGLKEGRLRAVVCTSSLDLGVDFLPVERVLQIGSAKGIARLLQRAGRSGHAPGRPSRITLVPTHSLELVEAAAARAAVQAGEVEMRASPRRPVDVLVQHLVTVALGGGFESEALYAEVRRTVAYRDLPRAVWQWCLDFVHRGGPSLAAYPDYQRVAPDEEGVWRMPSARLARRHRSNIGTIVSDASMAVQVLHGARLGTMEESFLSRLSPGDCFVFAGQVLEMVKIEDMTAYVRRAARGRPTVPRWAGSRMPLSTVLADFVVQQLAQAAAGRYGSPELRCVRPLLDVQQRWSALPTPGTLLAETLRTREGWHLFLYPFAGRHAHIGLASLFAWRAAQGEAGTFSIAVNDYGLELLSATERDWAALLPELLRVHAAPVPERGSDAKPLRLPAGEALAIRNTANAARAEAEAEDSSGASVIETGSAPQDEARHALLHEVLASLNATEMARRRFREIARVAGLIFQSHPGERRSARQLQASSQLFFEVFRKYDAGNMLLRQADEEVLSQELDVAQLLAALRRIQAQDLVVQPLARPSPFAFPLMVERFREKLTNEDLADRIARMLAQLDTAADAGSAAAASPPAQDVVPPDPPARPQRRRAAAKKATGKEGGGEDGAAPAARTAMQQAAEAVRRTLDFSLTSSEDAGNGAAGGGRSRRRERKPSRPLPRL</sequence>
<dbReference type="RefSeq" id="WP_013592939.1">
    <property type="nucleotide sequence ID" value="NC_015138.1"/>
</dbReference>
<evidence type="ECO:0000256" key="8">
    <source>
        <dbReference type="ARBA" id="ARBA00023235"/>
    </source>
</evidence>
<evidence type="ECO:0000259" key="11">
    <source>
        <dbReference type="PROSITE" id="PS51192"/>
    </source>
</evidence>
<dbReference type="NCBIfam" id="TIGR04121">
    <property type="entry name" value="DEXH_lig_assoc"/>
    <property type="match status" value="1"/>
</dbReference>
<dbReference type="PANTHER" id="PTHR47962:SF3">
    <property type="entry name" value="LARGE ATP-DEPENDENT HELICASE-RELATED PROTEIN"/>
    <property type="match status" value="1"/>
</dbReference>
<dbReference type="EMBL" id="CP002521">
    <property type="protein sequence ID" value="ADX44369.1"/>
    <property type="molecule type" value="Genomic_DNA"/>
</dbReference>
<evidence type="ECO:0000256" key="1">
    <source>
        <dbReference type="ARBA" id="ARBA00022741"/>
    </source>
</evidence>
<dbReference type="InterPro" id="IPR017170">
    <property type="entry name" value="Lhr-like"/>
</dbReference>
<gene>
    <name evidence="13" type="ordered locus">Acav_0446</name>
</gene>
<keyword evidence="1" id="KW-0547">Nucleotide-binding</keyword>
<feature type="compositionally biased region" description="Low complexity" evidence="10">
    <location>
        <begin position="920"/>
        <end position="934"/>
    </location>
</feature>
<dbReference type="PROSITE" id="PS51194">
    <property type="entry name" value="HELICASE_CTER"/>
    <property type="match status" value="1"/>
</dbReference>
<dbReference type="GO" id="GO:0016887">
    <property type="term" value="F:ATP hydrolysis activity"/>
    <property type="evidence" value="ECO:0007669"/>
    <property type="project" value="TreeGrafter"/>
</dbReference>
<evidence type="ECO:0000256" key="6">
    <source>
        <dbReference type="ARBA" id="ARBA00023125"/>
    </source>
</evidence>
<dbReference type="InterPro" id="IPR014001">
    <property type="entry name" value="Helicase_ATP-bd"/>
</dbReference>
<dbReference type="Pfam" id="PF00271">
    <property type="entry name" value="Helicase_C"/>
    <property type="match status" value="1"/>
</dbReference>
<keyword evidence="6" id="KW-0238">DNA-binding</keyword>
<evidence type="ECO:0000259" key="12">
    <source>
        <dbReference type="PROSITE" id="PS51194"/>
    </source>
</evidence>
<name>F0Q4J8_PARA1</name>
<keyword evidence="14" id="KW-1185">Reference proteome</keyword>
<dbReference type="GO" id="GO:0003677">
    <property type="term" value="F:DNA binding"/>
    <property type="evidence" value="ECO:0007669"/>
    <property type="project" value="UniProtKB-KW"/>
</dbReference>
<feature type="region of interest" description="Disordered" evidence="10">
    <location>
        <begin position="920"/>
        <end position="1016"/>
    </location>
</feature>
<dbReference type="Pfam" id="PF08494">
    <property type="entry name" value="DEAD_assoc"/>
    <property type="match status" value="1"/>
</dbReference>
<dbReference type="InterPro" id="IPR026362">
    <property type="entry name" value="DEXH_lig_assoc"/>
</dbReference>
<evidence type="ECO:0000313" key="14">
    <source>
        <dbReference type="Proteomes" id="UP000002482"/>
    </source>
</evidence>
<dbReference type="InterPro" id="IPR052511">
    <property type="entry name" value="ATP-dep_Helicase"/>
</dbReference>
<feature type="domain" description="Helicase C-terminal" evidence="12">
    <location>
        <begin position="291"/>
        <end position="445"/>
    </location>
</feature>
<protein>
    <submittedName>
        <fullName evidence="13">DEAD/DEAH box helicase domain protein</fullName>
    </submittedName>
</protein>
<comment type="similarity">
    <text evidence="9">Belongs to the Lhr helicase family. Lhr-Core subfamily.</text>
</comment>
<dbReference type="SMART" id="SM00487">
    <property type="entry name" value="DEXDc"/>
    <property type="match status" value="1"/>
</dbReference>
<dbReference type="OrthoDB" id="9815222at2"/>
<dbReference type="PROSITE" id="PS51192">
    <property type="entry name" value="HELICASE_ATP_BIND_1"/>
    <property type="match status" value="1"/>
</dbReference>
<keyword evidence="2" id="KW-0227">DNA damage</keyword>
<keyword evidence="4 13" id="KW-0347">Helicase</keyword>
<keyword evidence="3" id="KW-0378">Hydrolase</keyword>
<dbReference type="InterPro" id="IPR011545">
    <property type="entry name" value="DEAD/DEAH_box_helicase_dom"/>
</dbReference>
<evidence type="ECO:0000256" key="4">
    <source>
        <dbReference type="ARBA" id="ARBA00022806"/>
    </source>
</evidence>
<dbReference type="Pfam" id="PF19306">
    <property type="entry name" value="WHD_Lhr"/>
    <property type="match status" value="1"/>
</dbReference>
<evidence type="ECO:0000256" key="3">
    <source>
        <dbReference type="ARBA" id="ARBA00022801"/>
    </source>
</evidence>
<dbReference type="GO" id="GO:0004386">
    <property type="term" value="F:helicase activity"/>
    <property type="evidence" value="ECO:0007669"/>
    <property type="project" value="UniProtKB-KW"/>
</dbReference>